<evidence type="ECO:0000313" key="2">
    <source>
        <dbReference type="EMBL" id="SHH04283.1"/>
    </source>
</evidence>
<feature type="transmembrane region" description="Helical" evidence="1">
    <location>
        <begin position="167"/>
        <end position="188"/>
    </location>
</feature>
<keyword evidence="1" id="KW-0812">Transmembrane</keyword>
<dbReference type="InterPro" id="IPR021359">
    <property type="entry name" value="DUF2812"/>
</dbReference>
<evidence type="ECO:0008006" key="4">
    <source>
        <dbReference type="Google" id="ProtNLM"/>
    </source>
</evidence>
<dbReference type="AlphaFoldDB" id="A0A1M5PSN0"/>
<evidence type="ECO:0000313" key="3">
    <source>
        <dbReference type="Proteomes" id="UP000184032"/>
    </source>
</evidence>
<dbReference type="OrthoDB" id="8757095at2"/>
<proteinExistence type="predicted"/>
<dbReference type="EMBL" id="FQXI01000001">
    <property type="protein sequence ID" value="SHH04283.1"/>
    <property type="molecule type" value="Genomic_DNA"/>
</dbReference>
<gene>
    <name evidence="2" type="ORF">SAMN02745245_00436</name>
</gene>
<evidence type="ECO:0000256" key="1">
    <source>
        <dbReference type="SAM" id="Phobius"/>
    </source>
</evidence>
<accession>A0A1M5PSN0</accession>
<reference evidence="2 3" key="1">
    <citation type="submission" date="2016-11" db="EMBL/GenBank/DDBJ databases">
        <authorList>
            <person name="Jaros S."/>
            <person name="Januszkiewicz K."/>
            <person name="Wedrychowicz H."/>
        </authorList>
    </citation>
    <scope>NUCLEOTIDE SEQUENCE [LARGE SCALE GENOMIC DNA]</scope>
    <source>
        <strain evidence="2 3">DSM 21120</strain>
    </source>
</reference>
<protein>
    <recommendedName>
        <fullName evidence="4">DUF2812 domain-containing protein</fullName>
    </recommendedName>
</protein>
<dbReference type="STRING" id="1120995.SAMN02745245_00436"/>
<keyword evidence="1" id="KW-1133">Transmembrane helix</keyword>
<name>A0A1M5PSN0_9FIRM</name>
<feature type="transmembrane region" description="Helical" evidence="1">
    <location>
        <begin position="144"/>
        <end position="161"/>
    </location>
</feature>
<dbReference type="Pfam" id="PF11193">
    <property type="entry name" value="DUF2812"/>
    <property type="match status" value="1"/>
</dbReference>
<sequence>MKKFHIFLNPIESREGWLNKVAKNGYKLKYVYGGLIYEFEKADNAVKYAVQYIGNMNNVKRVNYENFLSEMNYSVWSVPLNLGSLSIGRFKWRPYATVGGQITTSSGMINREILIIEKISSEENFKLFTSVESNLSDLKFRRRINIYLFIISLLTMFYGYSTMENTLLKSIVTTLLIILFLVSIFNIVKLSNLITSLKKDGKIIE</sequence>
<dbReference type="Proteomes" id="UP000184032">
    <property type="component" value="Unassembled WGS sequence"/>
</dbReference>
<keyword evidence="3" id="KW-1185">Reference proteome</keyword>
<keyword evidence="1" id="KW-0472">Membrane</keyword>
<organism evidence="2 3">
    <name type="scientific">Anaerosphaera aminiphila DSM 21120</name>
    <dbReference type="NCBI Taxonomy" id="1120995"/>
    <lineage>
        <taxon>Bacteria</taxon>
        <taxon>Bacillati</taxon>
        <taxon>Bacillota</taxon>
        <taxon>Tissierellia</taxon>
        <taxon>Tissierellales</taxon>
        <taxon>Peptoniphilaceae</taxon>
        <taxon>Anaerosphaera</taxon>
    </lineage>
</organism>
<dbReference type="RefSeq" id="WP_073183278.1">
    <property type="nucleotide sequence ID" value="NZ_FQXI01000001.1"/>
</dbReference>